<organism evidence="2">
    <name type="scientific">bioreactor metagenome</name>
    <dbReference type="NCBI Taxonomy" id="1076179"/>
    <lineage>
        <taxon>unclassified sequences</taxon>
        <taxon>metagenomes</taxon>
        <taxon>ecological metagenomes</taxon>
    </lineage>
</organism>
<dbReference type="AlphaFoldDB" id="A0A645BQV8"/>
<evidence type="ECO:0000256" key="1">
    <source>
        <dbReference type="SAM" id="Phobius"/>
    </source>
</evidence>
<dbReference type="EMBL" id="VSSQ01021790">
    <property type="protein sequence ID" value="MPM67617.1"/>
    <property type="molecule type" value="Genomic_DNA"/>
</dbReference>
<comment type="caution">
    <text evidence="2">The sequence shown here is derived from an EMBL/GenBank/DDBJ whole genome shotgun (WGS) entry which is preliminary data.</text>
</comment>
<protein>
    <submittedName>
        <fullName evidence="2">Uncharacterized protein</fullName>
    </submittedName>
</protein>
<feature type="transmembrane region" description="Helical" evidence="1">
    <location>
        <begin position="121"/>
        <end position="140"/>
    </location>
</feature>
<keyword evidence="1" id="KW-1133">Transmembrane helix</keyword>
<dbReference type="InterPro" id="IPR046671">
    <property type="entry name" value="DUF6541"/>
</dbReference>
<feature type="transmembrane region" description="Helical" evidence="1">
    <location>
        <begin position="55"/>
        <end position="75"/>
    </location>
</feature>
<proteinExistence type="predicted"/>
<dbReference type="Pfam" id="PF20176">
    <property type="entry name" value="DUF6541"/>
    <property type="match status" value="1"/>
</dbReference>
<accession>A0A645BQV8</accession>
<name>A0A645BQV8_9ZZZZ</name>
<sequence length="318" mass="33947">MRRWLPLAVLILAGVAGLLASTAVAPQGMLETSYDRVDVHRAVTGLLSLWAQRRLPFQLGGAAVLVLAVLGVVVAAVRRQGIWLAATWVLFLALGFLTSFLPGSLTWPLTWPWYNLQVRVQGVAAVYGVPLVAVGGAWLVRAVPVDARPLRRVGRVAVIVVVAGVVALQALGNAYAISRITRFGGTYAWADATKIAALREFSRILPDNAVVAADPWKGGMYLYVVGPEDTLIHTEKSWESDGIRLAAGLDRLRSDPAICAAVHRTGVTHVITGGSTYVTAGARTDDYAGIDDVTVADGFEVVDRAGPYTLWAVPSCQE</sequence>
<feature type="transmembrane region" description="Helical" evidence="1">
    <location>
        <begin position="82"/>
        <end position="101"/>
    </location>
</feature>
<evidence type="ECO:0000313" key="2">
    <source>
        <dbReference type="EMBL" id="MPM67617.1"/>
    </source>
</evidence>
<gene>
    <name evidence="2" type="ORF">SDC9_114541</name>
</gene>
<keyword evidence="1" id="KW-0812">Transmembrane</keyword>
<feature type="transmembrane region" description="Helical" evidence="1">
    <location>
        <begin position="152"/>
        <end position="172"/>
    </location>
</feature>
<keyword evidence="1" id="KW-0472">Membrane</keyword>
<reference evidence="2" key="1">
    <citation type="submission" date="2019-08" db="EMBL/GenBank/DDBJ databases">
        <authorList>
            <person name="Kucharzyk K."/>
            <person name="Murdoch R.W."/>
            <person name="Higgins S."/>
            <person name="Loffler F."/>
        </authorList>
    </citation>
    <scope>NUCLEOTIDE SEQUENCE</scope>
</reference>